<evidence type="ECO:0000256" key="2">
    <source>
        <dbReference type="SAM" id="SignalP"/>
    </source>
</evidence>
<organism evidence="3 4">
    <name type="scientific">Mastigocoleus testarum BC008</name>
    <dbReference type="NCBI Taxonomy" id="371196"/>
    <lineage>
        <taxon>Bacteria</taxon>
        <taxon>Bacillati</taxon>
        <taxon>Cyanobacteriota</taxon>
        <taxon>Cyanophyceae</taxon>
        <taxon>Nostocales</taxon>
        <taxon>Hapalosiphonaceae</taxon>
        <taxon>Mastigocoleus</taxon>
    </lineage>
</organism>
<name>A0A0V7ZYI0_9CYAN</name>
<keyword evidence="2" id="KW-0732">Signal</keyword>
<protein>
    <submittedName>
        <fullName evidence="3">Uncharacterized protein</fullName>
    </submittedName>
</protein>
<feature type="compositionally biased region" description="Basic residues" evidence="1">
    <location>
        <begin position="65"/>
        <end position="81"/>
    </location>
</feature>
<feature type="signal peptide" evidence="2">
    <location>
        <begin position="1"/>
        <end position="24"/>
    </location>
</feature>
<dbReference type="OrthoDB" id="516049at2"/>
<dbReference type="AlphaFoldDB" id="A0A0V7ZYI0"/>
<feature type="compositionally biased region" description="Polar residues" evidence="1">
    <location>
        <begin position="28"/>
        <end position="59"/>
    </location>
</feature>
<evidence type="ECO:0000313" key="3">
    <source>
        <dbReference type="EMBL" id="KST69506.1"/>
    </source>
</evidence>
<comment type="caution">
    <text evidence="3">The sequence shown here is derived from an EMBL/GenBank/DDBJ whole genome shotgun (WGS) entry which is preliminary data.</text>
</comment>
<gene>
    <name evidence="3" type="ORF">BC008_04190</name>
</gene>
<evidence type="ECO:0000256" key="1">
    <source>
        <dbReference type="SAM" id="MobiDB-lite"/>
    </source>
</evidence>
<accession>A0A0V7ZYI0</accession>
<sequence>MFKKSVAFGLLAASLIVAPTAAFANTQSQTNDQFNEQNGAATDGSFNQQNAENVNNQRQVIDGKSRRRGYRKPARKYRGRRAKQEQDNIQGNVQNGAADFESENRQNASNRNNQRQRNRR</sequence>
<dbReference type="RefSeq" id="WP_058183294.1">
    <property type="nucleotide sequence ID" value="NZ_LMTZ01000022.1"/>
</dbReference>
<dbReference type="Proteomes" id="UP000053372">
    <property type="component" value="Unassembled WGS sequence"/>
</dbReference>
<evidence type="ECO:0000313" key="4">
    <source>
        <dbReference type="Proteomes" id="UP000053372"/>
    </source>
</evidence>
<proteinExistence type="predicted"/>
<keyword evidence="4" id="KW-1185">Reference proteome</keyword>
<dbReference type="EMBL" id="LMTZ01000022">
    <property type="protein sequence ID" value="KST69506.1"/>
    <property type="molecule type" value="Genomic_DNA"/>
</dbReference>
<feature type="chain" id="PRO_5006890219" evidence="2">
    <location>
        <begin position="25"/>
        <end position="120"/>
    </location>
</feature>
<reference evidence="3 4" key="1">
    <citation type="journal article" date="2015" name="Genome Announc.">
        <title>Draft Genome of the Euendolithic (true boring) Cyanobacterium Mastigocoleus testarum strain BC008.</title>
        <authorList>
            <person name="Guida B.S."/>
            <person name="Garcia-Pichel F."/>
        </authorList>
    </citation>
    <scope>NUCLEOTIDE SEQUENCE [LARGE SCALE GENOMIC DNA]</scope>
    <source>
        <strain evidence="3 4">BC008</strain>
    </source>
</reference>
<feature type="region of interest" description="Disordered" evidence="1">
    <location>
        <begin position="28"/>
        <end position="120"/>
    </location>
</feature>